<dbReference type="Proteomes" id="UP000245591">
    <property type="component" value="Unassembled WGS sequence"/>
</dbReference>
<evidence type="ECO:0000256" key="2">
    <source>
        <dbReference type="ARBA" id="ARBA00022912"/>
    </source>
</evidence>
<evidence type="ECO:0000313" key="8">
    <source>
        <dbReference type="Proteomes" id="UP000245591"/>
    </source>
</evidence>
<dbReference type="GO" id="GO:0004721">
    <property type="term" value="F:phosphoprotein phosphatase activity"/>
    <property type="evidence" value="ECO:0007669"/>
    <property type="project" value="UniProtKB-KW"/>
</dbReference>
<feature type="compositionally biased region" description="Polar residues" evidence="5">
    <location>
        <begin position="1"/>
        <end position="14"/>
    </location>
</feature>
<protein>
    <recommendedName>
        <fullName evidence="6">FCP1 homology domain-containing protein</fullName>
    </recommendedName>
</protein>
<dbReference type="InterPro" id="IPR050365">
    <property type="entry name" value="TIM50"/>
</dbReference>
<comment type="similarity">
    <text evidence="4">Belongs to the CTDSPL2 family.</text>
</comment>
<proteinExistence type="inferred from homology"/>
<comment type="function">
    <text evidence="3">Probable phosphatase.</text>
</comment>
<feature type="domain" description="FCP1 homology" evidence="6">
    <location>
        <begin position="611"/>
        <end position="770"/>
    </location>
</feature>
<feature type="compositionally biased region" description="Low complexity" evidence="5">
    <location>
        <begin position="53"/>
        <end position="67"/>
    </location>
</feature>
<evidence type="ECO:0000256" key="5">
    <source>
        <dbReference type="SAM" id="MobiDB-lite"/>
    </source>
</evidence>
<evidence type="ECO:0000259" key="6">
    <source>
        <dbReference type="PROSITE" id="PS50969"/>
    </source>
</evidence>
<gene>
    <name evidence="7" type="ORF">BB558_000461</name>
</gene>
<name>A0A2U1JE29_SMIAN</name>
<organism evidence="7 8">
    <name type="scientific">Smittium angustum</name>
    <dbReference type="NCBI Taxonomy" id="133377"/>
    <lineage>
        <taxon>Eukaryota</taxon>
        <taxon>Fungi</taxon>
        <taxon>Fungi incertae sedis</taxon>
        <taxon>Zoopagomycota</taxon>
        <taxon>Kickxellomycotina</taxon>
        <taxon>Harpellomycetes</taxon>
        <taxon>Harpellales</taxon>
        <taxon>Legeriomycetaceae</taxon>
        <taxon>Smittium</taxon>
    </lineage>
</organism>
<reference evidence="7 8" key="1">
    <citation type="journal article" date="2018" name="MBio">
        <title>Comparative Genomics Reveals the Core Gene Toolbox for the Fungus-Insect Symbiosis.</title>
        <authorList>
            <person name="Wang Y."/>
            <person name="Stata M."/>
            <person name="Wang W."/>
            <person name="Stajich J.E."/>
            <person name="White M.M."/>
            <person name="Moncalvo J.M."/>
        </authorList>
    </citation>
    <scope>NUCLEOTIDE SEQUENCE [LARGE SCALE GENOMIC DNA]</scope>
    <source>
        <strain evidence="7 8">AUS-126-30</strain>
    </source>
</reference>
<sequence>MTKMNTRSKTGVSESTEHNKKISLLRPPSKLNHKSTPPKSLVLKTNSSNITNSLRSYSSKSKTSPAKNAPINKRTTINTKSRYRNLTRSSSKTSSLSTINLTPAPNGSFRNVAQPSFNARITRSVHKPISNLKGNVNSSKNVSLPKANSNTPFINNTKTLSSKNSSLDKLQKPQSRKTNIPISPRDTSSSPKASISKKRTRTPDKATKTTKNMGYNSKYTKPAIPKRLKTSDKTQLMPQSSTSRWIRKKDIPIKKVIIPIHTSSVSRNLLFPLAYEKDQSISSVDNNTTLNQKSNSTSLIVPNKEIDLKSPIAKRKIEASFITSTPQPNKNKLFKTKFDIQSPELKQPIVSSTIHYSYSKDIKQKKVIGLTENSSLSNSLSEINQVTTISETLQQNLINKSEQPTQSLSPLKSIFSPVFSLIRRLSGTSEHSMNLDFSSKYINESSENLEDESGDKKGRTTVLDEDNLENSPFIVQESSINSQESTEFAYISDYNDSKEKTYEPSDIHLYKTNLIIRTKDTELSTISSSFVCTNTHQTGNNSLEINEALSSNNSSISNSLVSSADTDYSSTTTNNTDFDIFEFDPYVFMSSVPPIPEEYLSRPLVLPEKHPESPPITLVLDLDETLVHCSVVEVPNADFIFPVEFDGAVYNVYCSIRPHLNHFLNEVSKIFEVVIFTASQKIYADTLLDRLDPERKLIKHRVFRESCVYVNDNYIKDLSILGRNLKCTVIVDNAPQAFSYQLSNGIPIESWFEDQQDTELLKLLSFLETLVDKEDVRPIVESTFGIKERVEMSRLRQQINYVSFDQLPSPQQPILDDHKETKISTISK</sequence>
<dbReference type="Gene3D" id="3.40.50.1000">
    <property type="entry name" value="HAD superfamily/HAD-like"/>
    <property type="match status" value="1"/>
</dbReference>
<dbReference type="EMBL" id="MBFU01000020">
    <property type="protein sequence ID" value="PWA03352.1"/>
    <property type="molecule type" value="Genomic_DNA"/>
</dbReference>
<dbReference type="NCBIfam" id="TIGR02251">
    <property type="entry name" value="HIF-SF_euk"/>
    <property type="match status" value="1"/>
</dbReference>
<keyword evidence="8" id="KW-1185">Reference proteome</keyword>
<dbReference type="FunFam" id="3.40.50.1000:FF:000015">
    <property type="entry name" value="CTD small phosphatase-like protein 2"/>
    <property type="match status" value="1"/>
</dbReference>
<dbReference type="InterPro" id="IPR036412">
    <property type="entry name" value="HAD-like_sf"/>
</dbReference>
<feature type="compositionally biased region" description="Polar residues" evidence="5">
    <location>
        <begin position="209"/>
        <end position="219"/>
    </location>
</feature>
<dbReference type="InterPro" id="IPR004274">
    <property type="entry name" value="FCP1_dom"/>
</dbReference>
<dbReference type="CDD" id="cd07521">
    <property type="entry name" value="HAD_FCP1-like"/>
    <property type="match status" value="1"/>
</dbReference>
<feature type="region of interest" description="Disordered" evidence="5">
    <location>
        <begin position="130"/>
        <end position="219"/>
    </location>
</feature>
<dbReference type="PANTHER" id="PTHR12210">
    <property type="entry name" value="DULLARD PROTEIN PHOSPHATASE"/>
    <property type="match status" value="1"/>
</dbReference>
<feature type="compositionally biased region" description="Polar residues" evidence="5">
    <location>
        <begin position="172"/>
        <end position="193"/>
    </location>
</feature>
<feature type="compositionally biased region" description="Polar residues" evidence="5">
    <location>
        <begin position="132"/>
        <end position="154"/>
    </location>
</feature>
<dbReference type="Pfam" id="PF03031">
    <property type="entry name" value="NIF"/>
    <property type="match status" value="1"/>
</dbReference>
<dbReference type="InterPro" id="IPR023214">
    <property type="entry name" value="HAD_sf"/>
</dbReference>
<dbReference type="PROSITE" id="PS50969">
    <property type="entry name" value="FCP1"/>
    <property type="match status" value="1"/>
</dbReference>
<dbReference type="SMART" id="SM00577">
    <property type="entry name" value="CPDc"/>
    <property type="match status" value="1"/>
</dbReference>
<feature type="compositionally biased region" description="Polar residues" evidence="5">
    <location>
        <begin position="34"/>
        <end position="52"/>
    </location>
</feature>
<evidence type="ECO:0000256" key="4">
    <source>
        <dbReference type="ARBA" id="ARBA00038355"/>
    </source>
</evidence>
<keyword evidence="2" id="KW-0904">Protein phosphatase</keyword>
<dbReference type="InterPro" id="IPR011948">
    <property type="entry name" value="Dullard_phosphatase"/>
</dbReference>
<feature type="region of interest" description="Disordered" evidence="5">
    <location>
        <begin position="1"/>
        <end position="78"/>
    </location>
</feature>
<keyword evidence="1" id="KW-0378">Hydrolase</keyword>
<dbReference type="SUPFAM" id="SSF56784">
    <property type="entry name" value="HAD-like"/>
    <property type="match status" value="1"/>
</dbReference>
<evidence type="ECO:0000256" key="1">
    <source>
        <dbReference type="ARBA" id="ARBA00022801"/>
    </source>
</evidence>
<feature type="compositionally biased region" description="Low complexity" evidence="5">
    <location>
        <begin position="155"/>
        <end position="168"/>
    </location>
</feature>
<evidence type="ECO:0000313" key="7">
    <source>
        <dbReference type="EMBL" id="PWA03352.1"/>
    </source>
</evidence>
<dbReference type="GO" id="GO:0005634">
    <property type="term" value="C:nucleus"/>
    <property type="evidence" value="ECO:0007669"/>
    <property type="project" value="UniProtKB-ARBA"/>
</dbReference>
<dbReference type="AlphaFoldDB" id="A0A2U1JE29"/>
<accession>A0A2U1JE29</accession>
<evidence type="ECO:0000256" key="3">
    <source>
        <dbReference type="ARBA" id="ARBA00037324"/>
    </source>
</evidence>
<comment type="caution">
    <text evidence="7">The sequence shown here is derived from an EMBL/GenBank/DDBJ whole genome shotgun (WGS) entry which is preliminary data.</text>
</comment>